<evidence type="ECO:0000313" key="3">
    <source>
        <dbReference type="Proteomes" id="UP000267535"/>
    </source>
</evidence>
<keyword evidence="3" id="KW-1185">Reference proteome</keyword>
<evidence type="ECO:0000256" key="1">
    <source>
        <dbReference type="SAM" id="SignalP"/>
    </source>
</evidence>
<gene>
    <name evidence="2" type="ORF">EHS89_11965</name>
</gene>
<name>A0A3P1SPJ9_9GAMM</name>
<keyword evidence="1" id="KW-0732">Signal</keyword>
<dbReference type="AlphaFoldDB" id="A0A3P1SPJ9"/>
<sequence>MLLLPRLRRLFSILLISMLSLSPFAVATSATAEQPVESHMMMQCESSECDMTEMVNCDTECDLVTECCSFSSSLMFVLTTELKLNQLSETVQSLYGVSYLSVTSPPVYHPPRLSS</sequence>
<dbReference type="RefSeq" id="WP_124926393.1">
    <property type="nucleotide sequence ID" value="NZ_BMOH01000002.1"/>
</dbReference>
<proteinExistence type="predicted"/>
<feature type="signal peptide" evidence="1">
    <location>
        <begin position="1"/>
        <end position="27"/>
    </location>
</feature>
<dbReference type="EMBL" id="RQXV01000006">
    <property type="protein sequence ID" value="RRC98894.1"/>
    <property type="molecule type" value="Genomic_DNA"/>
</dbReference>
<dbReference type="Proteomes" id="UP000267535">
    <property type="component" value="Unassembled WGS sequence"/>
</dbReference>
<comment type="caution">
    <text evidence="2">The sequence shown here is derived from an EMBL/GenBank/DDBJ whole genome shotgun (WGS) entry which is preliminary data.</text>
</comment>
<reference evidence="2 3" key="1">
    <citation type="submission" date="2018-11" db="EMBL/GenBank/DDBJ databases">
        <title>The draft genome sequence of Amphritea balenae JAMM 1525T.</title>
        <authorList>
            <person name="Fang Z."/>
            <person name="Zhang Y."/>
            <person name="Han X."/>
        </authorList>
    </citation>
    <scope>NUCLEOTIDE SEQUENCE [LARGE SCALE GENOMIC DNA]</scope>
    <source>
        <strain evidence="2 3">JAMM 1525</strain>
    </source>
</reference>
<evidence type="ECO:0000313" key="2">
    <source>
        <dbReference type="EMBL" id="RRC98894.1"/>
    </source>
</evidence>
<protein>
    <recommendedName>
        <fullName evidence="4">WAP domain-containing protein</fullName>
    </recommendedName>
</protein>
<feature type="chain" id="PRO_5018266880" description="WAP domain-containing protein" evidence="1">
    <location>
        <begin position="28"/>
        <end position="115"/>
    </location>
</feature>
<evidence type="ECO:0008006" key="4">
    <source>
        <dbReference type="Google" id="ProtNLM"/>
    </source>
</evidence>
<organism evidence="2 3">
    <name type="scientific">Amphritea balenae</name>
    <dbReference type="NCBI Taxonomy" id="452629"/>
    <lineage>
        <taxon>Bacteria</taxon>
        <taxon>Pseudomonadati</taxon>
        <taxon>Pseudomonadota</taxon>
        <taxon>Gammaproteobacteria</taxon>
        <taxon>Oceanospirillales</taxon>
        <taxon>Oceanospirillaceae</taxon>
        <taxon>Amphritea</taxon>
    </lineage>
</organism>
<accession>A0A3P1SPJ9</accession>